<dbReference type="GO" id="GO:0016020">
    <property type="term" value="C:membrane"/>
    <property type="evidence" value="ECO:0007669"/>
    <property type="project" value="UniProtKB-SubCell"/>
</dbReference>
<evidence type="ECO:0000259" key="7">
    <source>
        <dbReference type="Pfam" id="PF05140"/>
    </source>
</evidence>
<dbReference type="InterPro" id="IPR023494">
    <property type="entry name" value="Cyt_c_bgen_Ccs1/CcsB/ResB"/>
</dbReference>
<evidence type="ECO:0000256" key="3">
    <source>
        <dbReference type="ARBA" id="ARBA00022748"/>
    </source>
</evidence>
<keyword evidence="4 6" id="KW-1133">Transmembrane helix</keyword>
<keyword evidence="2 6" id="KW-0812">Transmembrane</keyword>
<feature type="transmembrane region" description="Helical" evidence="6">
    <location>
        <begin position="167"/>
        <end position="189"/>
    </location>
</feature>
<evidence type="ECO:0000256" key="6">
    <source>
        <dbReference type="SAM" id="Phobius"/>
    </source>
</evidence>
<organism evidence="8 9">
    <name type="scientific">Geothermobacter ehrlichii</name>
    <dbReference type="NCBI Taxonomy" id="213224"/>
    <lineage>
        <taxon>Bacteria</taxon>
        <taxon>Pseudomonadati</taxon>
        <taxon>Thermodesulfobacteriota</taxon>
        <taxon>Desulfuromonadia</taxon>
        <taxon>Desulfuromonadales</taxon>
        <taxon>Geothermobacteraceae</taxon>
        <taxon>Geothermobacter</taxon>
    </lineage>
</organism>
<dbReference type="PANTHER" id="PTHR31566:SF0">
    <property type="entry name" value="CYTOCHROME C BIOGENESIS PROTEIN CCS1, CHLOROPLASTIC"/>
    <property type="match status" value="1"/>
</dbReference>
<keyword evidence="5 6" id="KW-0472">Membrane</keyword>
<name>A0A5D3WIX7_9BACT</name>
<comment type="caution">
    <text evidence="8">The sequence shown here is derived from an EMBL/GenBank/DDBJ whole genome shotgun (WGS) entry which is preliminary data.</text>
</comment>
<dbReference type="InterPro" id="IPR007816">
    <property type="entry name" value="ResB-like_domain"/>
</dbReference>
<evidence type="ECO:0000313" key="8">
    <source>
        <dbReference type="EMBL" id="TYO97599.1"/>
    </source>
</evidence>
<dbReference type="Pfam" id="PF05140">
    <property type="entry name" value="ResB"/>
    <property type="match status" value="2"/>
</dbReference>
<evidence type="ECO:0000313" key="9">
    <source>
        <dbReference type="Proteomes" id="UP000324159"/>
    </source>
</evidence>
<evidence type="ECO:0000256" key="1">
    <source>
        <dbReference type="ARBA" id="ARBA00004141"/>
    </source>
</evidence>
<dbReference type="EMBL" id="VNIB01000009">
    <property type="protein sequence ID" value="TYO97599.1"/>
    <property type="molecule type" value="Genomic_DNA"/>
</dbReference>
<feature type="transmembrane region" description="Helical" evidence="6">
    <location>
        <begin position="12"/>
        <end position="36"/>
    </location>
</feature>
<gene>
    <name evidence="8" type="ORF">EDC39_1092</name>
</gene>
<dbReference type="AlphaFoldDB" id="A0A5D3WIX7"/>
<evidence type="ECO:0000256" key="4">
    <source>
        <dbReference type="ARBA" id="ARBA00022989"/>
    </source>
</evidence>
<proteinExistence type="predicted"/>
<comment type="subcellular location">
    <subcellularLocation>
        <location evidence="1">Membrane</location>
        <topology evidence="1">Multi-pass membrane protein</topology>
    </subcellularLocation>
</comment>
<feature type="transmembrane region" description="Helical" evidence="6">
    <location>
        <begin position="73"/>
        <end position="91"/>
    </location>
</feature>
<dbReference type="RefSeq" id="WP_246140229.1">
    <property type="nucleotide sequence ID" value="NZ_VNIB01000009.1"/>
</dbReference>
<feature type="domain" description="ResB-like" evidence="7">
    <location>
        <begin position="20"/>
        <end position="340"/>
    </location>
</feature>
<evidence type="ECO:0000256" key="2">
    <source>
        <dbReference type="ARBA" id="ARBA00022692"/>
    </source>
</evidence>
<feature type="domain" description="ResB-like" evidence="7">
    <location>
        <begin position="352"/>
        <end position="439"/>
    </location>
</feature>
<sequence length="466" mass="52459">MTDKQEQSFFAIIWDFFCSLKLAIVTLILLAITSIIGTVIQQGRPAQEYIQEYGETAYRVFVALDFVDMYHSWWFLTLLNIFAINLICCSIKRLPRILKLVRQPELTPDERHYRSLANRDEFVVAADAGTLRERLAAMVGNQFAAPVVSEKDGRFHLFAQKMAWTRFGVYAVHLSILIIFAGAIIGNVWGYKAYVNIVEGGSTDKVWPRGSETPIPIGFEVRCDDFEVTYYPGTRRPKEFTSDLVVLEDGKEVLRKTIEVNDPLTWRGLTFYQSSYGPAGDPVFDLVVTERKTGEQVKVQAKLGEHVPLPGGASFAVTNFTDSYRNFGPAIQLHVNDAEGRHGRPFVVLQRFPDFDARRGGAYAFVLNGFEQRFYTGLQVAKDPGVWVVWLGCFLMVAGCFAAFFLSHRRIWVSIEPTENGSRVRVGGHAHRNQPAFAIWFDQFTARLRDELAAGPVSESEAGAQG</sequence>
<keyword evidence="9" id="KW-1185">Reference proteome</keyword>
<evidence type="ECO:0000256" key="5">
    <source>
        <dbReference type="ARBA" id="ARBA00023136"/>
    </source>
</evidence>
<protein>
    <submittedName>
        <fullName evidence="8">Cytochrome c biogenesis protein</fullName>
    </submittedName>
</protein>
<accession>A0A5D3WIX7</accession>
<feature type="transmembrane region" description="Helical" evidence="6">
    <location>
        <begin position="387"/>
        <end position="406"/>
    </location>
</feature>
<reference evidence="8 9" key="1">
    <citation type="submission" date="2019-07" db="EMBL/GenBank/DDBJ databases">
        <title>Genomic Encyclopedia of Type Strains, Phase IV (KMG-IV): sequencing the most valuable type-strain genomes for metagenomic binning, comparative biology and taxonomic classification.</title>
        <authorList>
            <person name="Goeker M."/>
        </authorList>
    </citation>
    <scope>NUCLEOTIDE SEQUENCE [LARGE SCALE GENOMIC DNA]</scope>
    <source>
        <strain evidence="8 9">SS015</strain>
    </source>
</reference>
<dbReference type="PANTHER" id="PTHR31566">
    <property type="entry name" value="CYTOCHROME C BIOGENESIS PROTEIN CCS1, CHLOROPLASTIC"/>
    <property type="match status" value="1"/>
</dbReference>
<dbReference type="GO" id="GO:0017004">
    <property type="term" value="P:cytochrome complex assembly"/>
    <property type="evidence" value="ECO:0007669"/>
    <property type="project" value="UniProtKB-KW"/>
</dbReference>
<dbReference type="Proteomes" id="UP000324159">
    <property type="component" value="Unassembled WGS sequence"/>
</dbReference>
<keyword evidence="3" id="KW-0201">Cytochrome c-type biogenesis</keyword>